<dbReference type="PANTHER" id="PTHR24057">
    <property type="entry name" value="GLYCOGEN SYNTHASE KINASE-3 ALPHA"/>
    <property type="match status" value="1"/>
</dbReference>
<dbReference type="InterPro" id="IPR000719">
    <property type="entry name" value="Prot_kinase_dom"/>
</dbReference>
<dbReference type="PANTHER" id="PTHR24057:SF36">
    <property type="entry name" value="SHAGGY-RELATED PROTEIN KINASE EPSILON"/>
    <property type="match status" value="1"/>
</dbReference>
<keyword evidence="8 19" id="KW-0949">S-adenosyl-L-methionine</keyword>
<dbReference type="FunFam" id="3.40.50.150:FF:000360">
    <property type="entry name" value="DNA (cytosine-5)-methyltransferase DRM2"/>
    <property type="match status" value="1"/>
</dbReference>
<evidence type="ECO:0000256" key="9">
    <source>
        <dbReference type="ARBA" id="ARBA00022737"/>
    </source>
</evidence>
<evidence type="ECO:0000256" key="10">
    <source>
        <dbReference type="ARBA" id="ARBA00022741"/>
    </source>
</evidence>
<dbReference type="InterPro" id="IPR017441">
    <property type="entry name" value="Protein_kinase_ATP_BS"/>
</dbReference>
<evidence type="ECO:0000256" key="15">
    <source>
        <dbReference type="ARBA" id="ARBA00047899"/>
    </source>
</evidence>
<organism evidence="25 26">
    <name type="scientific">Arabis nemorensis</name>
    <dbReference type="NCBI Taxonomy" id="586526"/>
    <lineage>
        <taxon>Eukaryota</taxon>
        <taxon>Viridiplantae</taxon>
        <taxon>Streptophyta</taxon>
        <taxon>Embryophyta</taxon>
        <taxon>Tracheophyta</taxon>
        <taxon>Spermatophyta</taxon>
        <taxon>Magnoliopsida</taxon>
        <taxon>eudicotyledons</taxon>
        <taxon>Gunneridae</taxon>
        <taxon>Pentapetalae</taxon>
        <taxon>rosids</taxon>
        <taxon>malvids</taxon>
        <taxon>Brassicales</taxon>
        <taxon>Brassicaceae</taxon>
        <taxon>Arabideae</taxon>
        <taxon>Arabis</taxon>
    </lineage>
</organism>
<keyword evidence="13" id="KW-0238">DNA-binding</keyword>
<evidence type="ECO:0000256" key="13">
    <source>
        <dbReference type="ARBA" id="ARBA00023125"/>
    </source>
</evidence>
<evidence type="ECO:0000256" key="19">
    <source>
        <dbReference type="PROSITE-ProRule" id="PRU01016"/>
    </source>
</evidence>
<dbReference type="GO" id="GO:0003886">
    <property type="term" value="F:DNA (cytosine-5-)-methyltransferase activity"/>
    <property type="evidence" value="ECO:0007669"/>
    <property type="project" value="UniProtKB-EC"/>
</dbReference>
<dbReference type="Gene3D" id="3.30.200.20">
    <property type="entry name" value="Phosphorylase Kinase, domain 1"/>
    <property type="match status" value="1"/>
</dbReference>
<evidence type="ECO:0000256" key="4">
    <source>
        <dbReference type="ARBA" id="ARBA00012513"/>
    </source>
</evidence>
<comment type="catalytic activity">
    <reaction evidence="15">
        <text>L-threonyl-[protein] + ATP = O-phospho-L-threonyl-[protein] + ADP + H(+)</text>
        <dbReference type="Rhea" id="RHEA:46608"/>
        <dbReference type="Rhea" id="RHEA-COMP:11060"/>
        <dbReference type="Rhea" id="RHEA-COMP:11605"/>
        <dbReference type="ChEBI" id="CHEBI:15378"/>
        <dbReference type="ChEBI" id="CHEBI:30013"/>
        <dbReference type="ChEBI" id="CHEBI:30616"/>
        <dbReference type="ChEBI" id="CHEBI:61977"/>
        <dbReference type="ChEBI" id="CHEBI:456216"/>
        <dbReference type="EC" id="2.7.11.1"/>
    </reaction>
</comment>
<dbReference type="Pfam" id="PF00145">
    <property type="entry name" value="DNA_methylase"/>
    <property type="match status" value="1"/>
</dbReference>
<evidence type="ECO:0000256" key="16">
    <source>
        <dbReference type="ARBA" id="ARBA00048679"/>
    </source>
</evidence>
<evidence type="ECO:0000256" key="5">
    <source>
        <dbReference type="ARBA" id="ARBA00022527"/>
    </source>
</evidence>
<feature type="domain" description="UBA" evidence="23">
    <location>
        <begin position="578"/>
        <end position="619"/>
    </location>
</feature>
<feature type="region of interest" description="Disordered" evidence="21">
    <location>
        <begin position="715"/>
        <end position="750"/>
    </location>
</feature>
<dbReference type="GO" id="GO:0005634">
    <property type="term" value="C:nucleus"/>
    <property type="evidence" value="ECO:0007669"/>
    <property type="project" value="UniProtKB-SubCell"/>
</dbReference>
<dbReference type="GO" id="GO:0007165">
    <property type="term" value="P:signal transduction"/>
    <property type="evidence" value="ECO:0007669"/>
    <property type="project" value="TreeGrafter"/>
</dbReference>
<keyword evidence="7 19" id="KW-0808">Transferase</keyword>
<reference evidence="25" key="1">
    <citation type="submission" date="2019-07" db="EMBL/GenBank/DDBJ databases">
        <authorList>
            <person name="Dittberner H."/>
        </authorList>
    </citation>
    <scope>NUCLEOTIDE SEQUENCE [LARGE SCALE GENOMIC DNA]</scope>
</reference>
<evidence type="ECO:0000256" key="12">
    <source>
        <dbReference type="ARBA" id="ARBA00022840"/>
    </source>
</evidence>
<proteinExistence type="inferred from homology"/>
<keyword evidence="11" id="KW-0418">Kinase</keyword>
<dbReference type="Proteomes" id="UP000489600">
    <property type="component" value="Unassembled WGS sequence"/>
</dbReference>
<evidence type="ECO:0000256" key="17">
    <source>
        <dbReference type="ARBA" id="ARBA00067306"/>
    </source>
</evidence>
<dbReference type="SUPFAM" id="SSF56112">
    <property type="entry name" value="Protein kinase-like (PK-like)"/>
    <property type="match status" value="1"/>
</dbReference>
<dbReference type="CDD" id="cd14137">
    <property type="entry name" value="STKc_GSK3"/>
    <property type="match status" value="1"/>
</dbReference>
<dbReference type="Gene3D" id="1.10.8.10">
    <property type="entry name" value="DNA helicase RuvA subunit, C-terminal domain"/>
    <property type="match status" value="1"/>
</dbReference>
<evidence type="ECO:0000256" key="1">
    <source>
        <dbReference type="ARBA" id="ARBA00004123"/>
    </source>
</evidence>
<dbReference type="Gene3D" id="3.40.50.150">
    <property type="entry name" value="Vaccinia Virus protein VP39"/>
    <property type="match status" value="2"/>
</dbReference>
<evidence type="ECO:0000259" key="23">
    <source>
        <dbReference type="PROSITE" id="PS50030"/>
    </source>
</evidence>
<dbReference type="SUPFAM" id="SSF53335">
    <property type="entry name" value="S-adenosyl-L-methionine-dependent methyltransferases"/>
    <property type="match status" value="2"/>
</dbReference>
<protein>
    <recommendedName>
        <fullName evidence="17">DNA (cytosine-5)-methyltransferase DRM2</fullName>
        <ecNumber evidence="3">2.1.1.37</ecNumber>
        <ecNumber evidence="4">2.7.11.1</ecNumber>
    </recommendedName>
    <alternativeName>
        <fullName evidence="18">Protein DOMAINS REARRANGED METHYLASE 2</fullName>
    </alternativeName>
</protein>
<evidence type="ECO:0000256" key="11">
    <source>
        <dbReference type="ARBA" id="ARBA00022777"/>
    </source>
</evidence>
<evidence type="ECO:0000313" key="25">
    <source>
        <dbReference type="EMBL" id="VVB14502.1"/>
    </source>
</evidence>
<dbReference type="InterPro" id="IPR011009">
    <property type="entry name" value="Kinase-like_dom_sf"/>
</dbReference>
<keyword evidence="6 19" id="KW-0489">Methyltransferase</keyword>
<dbReference type="PROSITE" id="PS00107">
    <property type="entry name" value="PROTEIN_KINASE_ATP"/>
    <property type="match status" value="1"/>
</dbReference>
<feature type="domain" description="SAM-dependent MTase DRM-type" evidence="24">
    <location>
        <begin position="767"/>
        <end position="1096"/>
    </location>
</feature>
<dbReference type="PROSITE" id="PS50011">
    <property type="entry name" value="PROTEIN_KINASE_DOM"/>
    <property type="match status" value="1"/>
</dbReference>
<accession>A0A565CLP6</accession>
<dbReference type="InterPro" id="IPR030380">
    <property type="entry name" value="SAM_MeTfrase_DRM"/>
</dbReference>
<evidence type="ECO:0000259" key="22">
    <source>
        <dbReference type="PROSITE" id="PS50011"/>
    </source>
</evidence>
<keyword evidence="10 20" id="KW-0547">Nucleotide-binding</keyword>
<keyword evidence="5" id="KW-0723">Serine/threonine-protein kinase</keyword>
<dbReference type="GO" id="GO:0005524">
    <property type="term" value="F:ATP binding"/>
    <property type="evidence" value="ECO:0007669"/>
    <property type="project" value="UniProtKB-UniRule"/>
</dbReference>
<dbReference type="GO" id="GO:0004674">
    <property type="term" value="F:protein serine/threonine kinase activity"/>
    <property type="evidence" value="ECO:0007669"/>
    <property type="project" value="UniProtKB-KW"/>
</dbReference>
<evidence type="ECO:0000256" key="3">
    <source>
        <dbReference type="ARBA" id="ARBA00011975"/>
    </source>
</evidence>
<dbReference type="GO" id="GO:0003677">
    <property type="term" value="F:DNA binding"/>
    <property type="evidence" value="ECO:0007669"/>
    <property type="project" value="UniProtKB-KW"/>
</dbReference>
<dbReference type="PROSITE" id="PS51679">
    <property type="entry name" value="SAM_MT_C5"/>
    <property type="match status" value="1"/>
</dbReference>
<dbReference type="PROSITE" id="PS00108">
    <property type="entry name" value="PROTEIN_KINASE_ST"/>
    <property type="match status" value="1"/>
</dbReference>
<comment type="similarity">
    <text evidence="2">Belongs to the protein kinase superfamily. CMGC Ser/Thr protein kinase family. GSK-3 subfamily.</text>
</comment>
<comment type="similarity">
    <text evidence="19">Belongs to the class I-like SAM-binding methyltransferase superfamily. C5-methyltransferase family.</text>
</comment>
<dbReference type="InterPro" id="IPR039192">
    <property type="entry name" value="STKc_GSK3"/>
</dbReference>
<comment type="catalytic activity">
    <reaction evidence="16">
        <text>L-seryl-[protein] + ATP = O-phospho-L-seryl-[protein] + ADP + H(+)</text>
        <dbReference type="Rhea" id="RHEA:17989"/>
        <dbReference type="Rhea" id="RHEA-COMP:9863"/>
        <dbReference type="Rhea" id="RHEA-COMP:11604"/>
        <dbReference type="ChEBI" id="CHEBI:15378"/>
        <dbReference type="ChEBI" id="CHEBI:29999"/>
        <dbReference type="ChEBI" id="CHEBI:30616"/>
        <dbReference type="ChEBI" id="CHEBI:83421"/>
        <dbReference type="ChEBI" id="CHEBI:456216"/>
        <dbReference type="EC" id="2.7.11.1"/>
    </reaction>
</comment>
<dbReference type="InterPro" id="IPR029063">
    <property type="entry name" value="SAM-dependent_MTases_sf"/>
</dbReference>
<keyword evidence="26" id="KW-1185">Reference proteome</keyword>
<evidence type="ECO:0000256" key="2">
    <source>
        <dbReference type="ARBA" id="ARBA00005527"/>
    </source>
</evidence>
<dbReference type="SMART" id="SM00220">
    <property type="entry name" value="S_TKc"/>
    <property type="match status" value="1"/>
</dbReference>
<feature type="compositionally biased region" description="Basic and acidic residues" evidence="21">
    <location>
        <begin position="715"/>
        <end position="725"/>
    </location>
</feature>
<dbReference type="AlphaFoldDB" id="A0A565CLP6"/>
<dbReference type="EC" id="2.1.1.37" evidence="3"/>
<name>A0A565CLP6_9BRAS</name>
<evidence type="ECO:0000256" key="7">
    <source>
        <dbReference type="ARBA" id="ARBA00022679"/>
    </source>
</evidence>
<dbReference type="GO" id="GO:0030154">
    <property type="term" value="P:cell differentiation"/>
    <property type="evidence" value="ECO:0007669"/>
    <property type="project" value="TreeGrafter"/>
</dbReference>
<feature type="domain" description="UBA" evidence="23">
    <location>
        <begin position="659"/>
        <end position="706"/>
    </location>
</feature>
<feature type="compositionally biased region" description="Basic and acidic residues" evidence="21">
    <location>
        <begin position="735"/>
        <end position="748"/>
    </location>
</feature>
<comment type="caution">
    <text evidence="25">The sequence shown here is derived from an EMBL/GenBank/DDBJ whole genome shotgun (WGS) entry which is preliminary data.</text>
</comment>
<sequence>MASVGTLPSSMATTTKQNNASMCAEKLPEGINDMKIKDDKEMEAAVVDGNGTETGHIIVTTIGGKNGQPKQTISYMAERIVGQGSFGIVFQAKCLETGETVAIKKVLQDKRYKNRELQTMRLLDHPNVVSLKHCFFSTTEKDELYLNLVLEYVPETVYRVSKHYSRANQRMPMIYVKLYTYQICRALAYIHGGVGVCHRDIKPQNLLVNPHTHQVKLCDFGSAKVLVKGEPNISYICSRYYRAPELIFGATEYTTAIDIWSAGCVLAELLLGQPLFPGESGVDQLVEIIKVLGTPTREEIKCMNPNYTEFKFPQIKAHPWHKIFHKRTPPEAVDLVSRLLQYSPNLRSTAMEAIVHPFFDELRDPNTRLPNGRPLPPLFNFKPQELKGASLELLSKLIPDHARKQYGRRDSVLSHRRRSHTFAGGESASAKIVALTRNSLGLLHWRSLLACHNPISLLQQWYIAQDSAGDGDYVDWNTDDDLEIDNFQLSPSSSPVVQPRAETLVCPAVLTTSSTSPTETTPDLVQMGFSDEMFATLVEMGFSVEMIARAIEENGPNADTSVIIDTISKYTSNCEAGSSKSKAIDHFLGMGFGEEEVIKAIHEHGEENMEQILNALLPGVVSDVAEKLPVVKEEYDIDWSESDNEINYSDSLISDDENDPDSSLGNNNLLRSLVKMGFSQLEASLALERCGENVSIDELTDFICAAQMAREFKEFHTDPEEQKPRHDVKKRRIELKREPKPSTDDEPVKLPNPMIGFGLPNEPGLITHRSLPEIARGPPYFYYENVALAPKGVWETISRHLYDISPEFVDSKYICAAARKRGYVHNLPISNRFQLQPPPKYTINEAFPLTKRWWPSWDTRTKLNCILTVTASAKLTNRIRLALEAHTGEPPKHTQRYVIDQCRKWNLVWVGKNKAAPLEPDEMENLLGFPRNHTRGGGISRTERLKSLGNSFQVDTVAYHLSVLKSMFPKGINVLSLFTGIGGGEVALHRLQIPMKTVVSVEISEVNRNILKDFWEQTNQKGVLIEFADVQHLTNTKIEELMEQFGGFDLVIGGSPCNNLAGGNRVSRSGLEGEQSSLFFEYCRILEVVREKTARMRRSRR</sequence>
<dbReference type="OrthoDB" id="641149at2759"/>
<gene>
    <name evidence="25" type="ORF">ANE_LOCUS24946</name>
</gene>
<evidence type="ECO:0000256" key="21">
    <source>
        <dbReference type="SAM" id="MobiDB-lite"/>
    </source>
</evidence>
<keyword evidence="14" id="KW-0539">Nucleus</keyword>
<evidence type="ECO:0000256" key="20">
    <source>
        <dbReference type="PROSITE-ProRule" id="PRU10141"/>
    </source>
</evidence>
<dbReference type="Pfam" id="PF00069">
    <property type="entry name" value="Pkinase"/>
    <property type="match status" value="1"/>
</dbReference>
<dbReference type="PROSITE" id="PS51680">
    <property type="entry name" value="SAM_MT_DRM"/>
    <property type="match status" value="1"/>
</dbReference>
<dbReference type="FunFam" id="1.10.510.10:FF:000082">
    <property type="entry name" value="Shaggy-related protein kinase kappa"/>
    <property type="match status" value="1"/>
</dbReference>
<evidence type="ECO:0000256" key="18">
    <source>
        <dbReference type="ARBA" id="ARBA00076723"/>
    </source>
</evidence>
<evidence type="ECO:0000259" key="24">
    <source>
        <dbReference type="PROSITE" id="PS51680"/>
    </source>
</evidence>
<dbReference type="FunFam" id="3.30.200.20:FF:000009">
    <property type="entry name" value="Glycogen synthase kinase-3 beta"/>
    <property type="match status" value="1"/>
</dbReference>
<keyword evidence="12 20" id="KW-0067">ATP-binding</keyword>
<dbReference type="Gene3D" id="1.10.510.10">
    <property type="entry name" value="Transferase(Phosphotransferase) domain 1"/>
    <property type="match status" value="1"/>
</dbReference>
<evidence type="ECO:0000256" key="6">
    <source>
        <dbReference type="ARBA" id="ARBA00022603"/>
    </source>
</evidence>
<evidence type="ECO:0000256" key="14">
    <source>
        <dbReference type="ARBA" id="ARBA00023242"/>
    </source>
</evidence>
<dbReference type="InterPro" id="IPR008271">
    <property type="entry name" value="Ser/Thr_kinase_AS"/>
</dbReference>
<feature type="active site" evidence="19">
    <location>
        <position position="1057"/>
    </location>
</feature>
<feature type="binding site" evidence="20">
    <location>
        <position position="105"/>
    </location>
    <ligand>
        <name>ATP</name>
        <dbReference type="ChEBI" id="CHEBI:30616"/>
    </ligand>
</feature>
<dbReference type="InterPro" id="IPR015940">
    <property type="entry name" value="UBA"/>
</dbReference>
<evidence type="ECO:0000256" key="8">
    <source>
        <dbReference type="ARBA" id="ARBA00022691"/>
    </source>
</evidence>
<evidence type="ECO:0000313" key="26">
    <source>
        <dbReference type="Proteomes" id="UP000489600"/>
    </source>
</evidence>
<dbReference type="EMBL" id="CABITT030000008">
    <property type="protein sequence ID" value="VVB14502.1"/>
    <property type="molecule type" value="Genomic_DNA"/>
</dbReference>
<dbReference type="GO" id="GO:0032259">
    <property type="term" value="P:methylation"/>
    <property type="evidence" value="ECO:0007669"/>
    <property type="project" value="UniProtKB-KW"/>
</dbReference>
<dbReference type="GO" id="GO:0005737">
    <property type="term" value="C:cytoplasm"/>
    <property type="evidence" value="ECO:0007669"/>
    <property type="project" value="TreeGrafter"/>
</dbReference>
<comment type="subcellular location">
    <subcellularLocation>
        <location evidence="1">Nucleus</location>
    </subcellularLocation>
</comment>
<dbReference type="InterPro" id="IPR001525">
    <property type="entry name" value="C5_MeTfrase"/>
</dbReference>
<dbReference type="PROSITE" id="PS50030">
    <property type="entry name" value="UBA"/>
    <property type="match status" value="2"/>
</dbReference>
<dbReference type="InterPro" id="IPR050591">
    <property type="entry name" value="GSK-3"/>
</dbReference>
<dbReference type="EC" id="2.7.11.1" evidence="4"/>
<keyword evidence="9" id="KW-0677">Repeat</keyword>
<feature type="domain" description="Protein kinase" evidence="22">
    <location>
        <begin position="75"/>
        <end position="359"/>
    </location>
</feature>